<evidence type="ECO:0000313" key="3">
    <source>
        <dbReference type="Proteomes" id="UP000001420"/>
    </source>
</evidence>
<evidence type="ECO:0000313" key="2">
    <source>
        <dbReference type="EMBL" id="AAP99806.1"/>
    </source>
</evidence>
<feature type="region of interest" description="Disordered" evidence="1">
    <location>
        <begin position="80"/>
        <end position="110"/>
    </location>
</feature>
<dbReference type="EnsemblBacteria" id="AAP99806">
    <property type="protein sequence ID" value="AAP99806"/>
    <property type="gene ID" value="Pro_0762"/>
</dbReference>
<accession>Q7VCH8</accession>
<dbReference type="eggNOG" id="ENOG5034218">
    <property type="taxonomic scope" value="Bacteria"/>
</dbReference>
<feature type="compositionally biased region" description="Basic and acidic residues" evidence="1">
    <location>
        <begin position="1"/>
        <end position="16"/>
    </location>
</feature>
<evidence type="ECO:0000256" key="1">
    <source>
        <dbReference type="SAM" id="MobiDB-lite"/>
    </source>
</evidence>
<organism evidence="2 3">
    <name type="scientific">Prochlorococcus marinus (strain SARG / CCMP1375 / SS120)</name>
    <dbReference type="NCBI Taxonomy" id="167539"/>
    <lineage>
        <taxon>Bacteria</taxon>
        <taxon>Bacillati</taxon>
        <taxon>Cyanobacteriota</taxon>
        <taxon>Cyanophyceae</taxon>
        <taxon>Synechococcales</taxon>
        <taxon>Prochlorococcaceae</taxon>
        <taxon>Prochlorococcus</taxon>
    </lineage>
</organism>
<feature type="compositionally biased region" description="Basic and acidic residues" evidence="1">
    <location>
        <begin position="39"/>
        <end position="53"/>
    </location>
</feature>
<proteinExistence type="predicted"/>
<dbReference type="PATRIC" id="fig|167539.5.peg.806"/>
<reference evidence="2 3" key="1">
    <citation type="journal article" date="2003" name="Proc. Natl. Acad. Sci. U.S.A.">
        <title>Genome sequence of the cyanobacterium Prochlorococcus marinus SS120, a nearly minimal oxyphototrophic genome.</title>
        <authorList>
            <person name="Dufresne A."/>
            <person name="Salanoubat M."/>
            <person name="Partensky F."/>
            <person name="Artiguenave F."/>
            <person name="Axmann I.M."/>
            <person name="Barbe V."/>
            <person name="Duprat S."/>
            <person name="Galperin M.Y."/>
            <person name="Koonin E.V."/>
            <person name="Le Gall F."/>
            <person name="Makarova K.S."/>
            <person name="Ostrowski M."/>
            <person name="Oztas S."/>
            <person name="Robert C."/>
            <person name="Rogozin I.B."/>
            <person name="Scanlan D.J."/>
            <person name="Tandeau de Marsac N."/>
            <person name="Weissenbach J."/>
            <person name="Wincker P."/>
            <person name="Wolf Y.I."/>
            <person name="Hess W.R."/>
        </authorList>
    </citation>
    <scope>NUCLEOTIDE SEQUENCE [LARGE SCALE GENOMIC DNA]</scope>
    <source>
        <strain evidence="3">SARG / CCMP1375 / SS120</strain>
    </source>
</reference>
<gene>
    <name evidence="2" type="ordered locus">Pro_0762</name>
</gene>
<dbReference type="OrthoDB" id="541217at2"/>
<dbReference type="KEGG" id="pma:Pro_0762"/>
<dbReference type="HOGENOM" id="CLU_126551_0_0_3"/>
<keyword evidence="3" id="KW-1185">Reference proteome</keyword>
<feature type="region of interest" description="Disordered" evidence="1">
    <location>
        <begin position="1"/>
        <end position="62"/>
    </location>
</feature>
<sequence>MSFDSHSLERLRELGRKLPKSLPTPSKPNQAPSSNLHPIETESNPKKLFEELIKASPDGKIPSHLIDRLKEAEYFDLEKQSHNKKHTLLESSSQSSSKNKTKSEAKYDNENNDMYISFKRLLLEEED</sequence>
<dbReference type="EMBL" id="AE017126">
    <property type="protein sequence ID" value="AAP99806.1"/>
    <property type="molecule type" value="Genomic_DNA"/>
</dbReference>
<name>Q7VCH8_PROMA</name>
<dbReference type="RefSeq" id="WP_011124914.1">
    <property type="nucleotide sequence ID" value="NC_005042.1"/>
</dbReference>
<protein>
    <submittedName>
        <fullName evidence="2">Uncharacterized protein</fullName>
    </submittedName>
</protein>
<dbReference type="Proteomes" id="UP000001420">
    <property type="component" value="Chromosome"/>
</dbReference>
<dbReference type="AlphaFoldDB" id="Q7VCH8"/>
<dbReference type="STRING" id="167539.Pro_0762"/>